<evidence type="ECO:0000313" key="1">
    <source>
        <dbReference type="EMBL" id="AXH69683.1"/>
    </source>
</evidence>
<keyword evidence="2" id="KW-1185">Reference proteome</keyword>
<organism evidence="1 2">
    <name type="scientific">Streptomyces phage LukeCage</name>
    <dbReference type="NCBI Taxonomy" id="2283304"/>
    <lineage>
        <taxon>Viruses</taxon>
        <taxon>Duplodnaviria</taxon>
        <taxon>Heunggongvirae</taxon>
        <taxon>Uroviricota</taxon>
        <taxon>Caudoviricetes</taxon>
        <taxon>Stanwilliamsviridae</taxon>
        <taxon>Boydwoodruffvirinae</taxon>
        <taxon>Karimacvirus</taxon>
        <taxon>Karimacvirus lukecage</taxon>
        <taxon>Streptomyces virus LukeCage</taxon>
    </lineage>
</organism>
<gene>
    <name evidence="1" type="primary">195</name>
    <name evidence="1" type="ORF">SEA_LUKECAGE_195</name>
</gene>
<dbReference type="RefSeq" id="YP_009840083.1">
    <property type="nucleotide sequence ID" value="NC_048723.1"/>
</dbReference>
<sequence>MTEAFIVYYRDANSWNSVNELPKAIFLDRESAEEYAGKQPGYGLNQDWFVEARPLNPKD</sequence>
<name>A0A345MGK2_9CAUD</name>
<dbReference type="EMBL" id="MH590597">
    <property type="protein sequence ID" value="AXH69683.1"/>
    <property type="molecule type" value="Genomic_DNA"/>
</dbReference>
<proteinExistence type="predicted"/>
<dbReference type="KEGG" id="vg:55610183"/>
<evidence type="ECO:0000313" key="2">
    <source>
        <dbReference type="Proteomes" id="UP000259834"/>
    </source>
</evidence>
<dbReference type="GeneID" id="55610183"/>
<accession>A0A345MGK2</accession>
<protein>
    <submittedName>
        <fullName evidence="1">Uncharacterized protein</fullName>
    </submittedName>
</protein>
<dbReference type="Proteomes" id="UP000259834">
    <property type="component" value="Segment"/>
</dbReference>
<reference evidence="1 2" key="1">
    <citation type="submission" date="2018-07" db="EMBL/GenBank/DDBJ databases">
        <authorList>
            <person name="Gillick B.D."/>
            <person name="Moore J."/>
            <person name="Davilla D."/>
            <person name="Asghedom D."/>
            <person name="Smith B.R."/>
            <person name="Klug H."/>
            <person name="Hughes L.E."/>
            <person name="Garlena R.A."/>
            <person name="Russell D.A."/>
            <person name="Pope W.H."/>
            <person name="Jacobs-Sera D."/>
            <person name="Hatfull G.F."/>
        </authorList>
    </citation>
    <scope>NUCLEOTIDE SEQUENCE [LARGE SCALE GENOMIC DNA]</scope>
</reference>